<keyword evidence="7" id="KW-0067">ATP-binding</keyword>
<feature type="compositionally biased region" description="Low complexity" evidence="9">
    <location>
        <begin position="318"/>
        <end position="329"/>
    </location>
</feature>
<dbReference type="PROSITE" id="PS50112">
    <property type="entry name" value="PAS"/>
    <property type="match status" value="1"/>
</dbReference>
<dbReference type="EMBL" id="FOMX01000002">
    <property type="protein sequence ID" value="SFD48235.1"/>
    <property type="molecule type" value="Genomic_DNA"/>
</dbReference>
<comment type="catalytic activity">
    <reaction evidence="1">
        <text>ATP + protein L-histidine = ADP + protein N-phospho-L-histidine.</text>
        <dbReference type="EC" id="2.7.13.3"/>
    </reaction>
</comment>
<dbReference type="SMART" id="SM00091">
    <property type="entry name" value="PAS"/>
    <property type="match status" value="3"/>
</dbReference>
<evidence type="ECO:0000256" key="8">
    <source>
        <dbReference type="ARBA" id="ARBA00023012"/>
    </source>
</evidence>
<dbReference type="STRING" id="54.SAMN02745121_00176"/>
<evidence type="ECO:0000256" key="5">
    <source>
        <dbReference type="ARBA" id="ARBA00022741"/>
    </source>
</evidence>
<feature type="compositionally biased region" description="Basic and acidic residues" evidence="9">
    <location>
        <begin position="227"/>
        <end position="258"/>
    </location>
</feature>
<keyword evidence="4" id="KW-0808">Transferase</keyword>
<dbReference type="Pfam" id="PF08448">
    <property type="entry name" value="PAS_4"/>
    <property type="match status" value="1"/>
</dbReference>
<dbReference type="NCBIfam" id="TIGR00229">
    <property type="entry name" value="sensory_box"/>
    <property type="match status" value="1"/>
</dbReference>
<reference evidence="13" key="1">
    <citation type="submission" date="2016-10" db="EMBL/GenBank/DDBJ databases">
        <authorList>
            <person name="Varghese N."/>
            <person name="Submissions S."/>
        </authorList>
    </citation>
    <scope>NUCLEOTIDE SEQUENCE [LARGE SCALE GENOMIC DNA]</scope>
    <source>
        <strain evidence="13">ATCC 25963</strain>
    </source>
</reference>
<dbReference type="SUPFAM" id="SSF55785">
    <property type="entry name" value="PYP-like sensor domain (PAS domain)"/>
    <property type="match status" value="1"/>
</dbReference>
<dbReference type="EC" id="2.7.13.3" evidence="2"/>
<dbReference type="GO" id="GO:0000155">
    <property type="term" value="F:phosphorelay sensor kinase activity"/>
    <property type="evidence" value="ECO:0007669"/>
    <property type="project" value="InterPro"/>
</dbReference>
<feature type="compositionally biased region" description="Low complexity" evidence="9">
    <location>
        <begin position="259"/>
        <end position="294"/>
    </location>
</feature>
<dbReference type="SMART" id="SM00387">
    <property type="entry name" value="HATPase_c"/>
    <property type="match status" value="1"/>
</dbReference>
<evidence type="ECO:0000256" key="4">
    <source>
        <dbReference type="ARBA" id="ARBA00022679"/>
    </source>
</evidence>
<dbReference type="PROSITE" id="PS50109">
    <property type="entry name" value="HIS_KIN"/>
    <property type="match status" value="1"/>
</dbReference>
<dbReference type="PANTHER" id="PTHR43065:SF10">
    <property type="entry name" value="PEROXIDE STRESS-ACTIVATED HISTIDINE KINASE MAK3"/>
    <property type="match status" value="1"/>
</dbReference>
<evidence type="ECO:0000256" key="9">
    <source>
        <dbReference type="SAM" id="MobiDB-lite"/>
    </source>
</evidence>
<evidence type="ECO:0000259" key="11">
    <source>
        <dbReference type="PROSITE" id="PS50112"/>
    </source>
</evidence>
<keyword evidence="13" id="KW-1185">Reference proteome</keyword>
<evidence type="ECO:0000256" key="2">
    <source>
        <dbReference type="ARBA" id="ARBA00012438"/>
    </source>
</evidence>
<dbReference type="CDD" id="cd00130">
    <property type="entry name" value="PAS"/>
    <property type="match status" value="1"/>
</dbReference>
<dbReference type="SUPFAM" id="SSF47384">
    <property type="entry name" value="Homodimeric domain of signal transducing histidine kinase"/>
    <property type="match status" value="1"/>
</dbReference>
<dbReference type="SMART" id="SM00388">
    <property type="entry name" value="HisKA"/>
    <property type="match status" value="1"/>
</dbReference>
<dbReference type="Pfam" id="PF00512">
    <property type="entry name" value="HisKA"/>
    <property type="match status" value="1"/>
</dbReference>
<dbReference type="InterPro" id="IPR005467">
    <property type="entry name" value="His_kinase_dom"/>
</dbReference>
<dbReference type="Proteomes" id="UP000199400">
    <property type="component" value="Unassembled WGS sequence"/>
</dbReference>
<dbReference type="CDD" id="cd00082">
    <property type="entry name" value="HisKA"/>
    <property type="match status" value="1"/>
</dbReference>
<evidence type="ECO:0000256" key="6">
    <source>
        <dbReference type="ARBA" id="ARBA00022777"/>
    </source>
</evidence>
<dbReference type="AlphaFoldDB" id="A0A1I1SP18"/>
<keyword evidence="6" id="KW-0418">Kinase</keyword>
<proteinExistence type="predicted"/>
<dbReference type="Pfam" id="PF13426">
    <property type="entry name" value="PAS_9"/>
    <property type="match status" value="1"/>
</dbReference>
<name>A0A1I1SP18_9BACT</name>
<keyword evidence="3" id="KW-0597">Phosphoprotein</keyword>
<feature type="domain" description="PAS" evidence="11">
    <location>
        <begin position="596"/>
        <end position="646"/>
    </location>
</feature>
<dbReference type="SUPFAM" id="SSF55874">
    <property type="entry name" value="ATPase domain of HSP90 chaperone/DNA topoisomerase II/histidine kinase"/>
    <property type="match status" value="1"/>
</dbReference>
<protein>
    <recommendedName>
        <fullName evidence="2">histidine kinase</fullName>
        <ecNumber evidence="2">2.7.13.3</ecNumber>
    </recommendedName>
</protein>
<feature type="region of interest" description="Disordered" evidence="9">
    <location>
        <begin position="218"/>
        <end position="359"/>
    </location>
</feature>
<dbReference type="InterPro" id="IPR035965">
    <property type="entry name" value="PAS-like_dom_sf"/>
</dbReference>
<dbReference type="InterPro" id="IPR003661">
    <property type="entry name" value="HisK_dim/P_dom"/>
</dbReference>
<organism evidence="12 13">
    <name type="scientific">Nannocystis exedens</name>
    <dbReference type="NCBI Taxonomy" id="54"/>
    <lineage>
        <taxon>Bacteria</taxon>
        <taxon>Pseudomonadati</taxon>
        <taxon>Myxococcota</taxon>
        <taxon>Polyangia</taxon>
        <taxon>Nannocystales</taxon>
        <taxon>Nannocystaceae</taxon>
        <taxon>Nannocystis</taxon>
    </lineage>
</organism>
<accession>A0A1I1SP18</accession>
<dbReference type="PRINTS" id="PR00344">
    <property type="entry name" value="BCTRLSENSOR"/>
</dbReference>
<dbReference type="Pfam" id="PF13188">
    <property type="entry name" value="PAS_8"/>
    <property type="match status" value="1"/>
</dbReference>
<dbReference type="InterPro" id="IPR036097">
    <property type="entry name" value="HisK_dim/P_sf"/>
</dbReference>
<dbReference type="InterPro" id="IPR004358">
    <property type="entry name" value="Sig_transdc_His_kin-like_C"/>
</dbReference>
<evidence type="ECO:0000259" key="10">
    <source>
        <dbReference type="PROSITE" id="PS50109"/>
    </source>
</evidence>
<evidence type="ECO:0000256" key="3">
    <source>
        <dbReference type="ARBA" id="ARBA00022553"/>
    </source>
</evidence>
<dbReference type="PANTHER" id="PTHR43065">
    <property type="entry name" value="SENSOR HISTIDINE KINASE"/>
    <property type="match status" value="1"/>
</dbReference>
<dbReference type="InterPro" id="IPR036890">
    <property type="entry name" value="HATPase_C_sf"/>
</dbReference>
<keyword evidence="5" id="KW-0547">Nucleotide-binding</keyword>
<evidence type="ECO:0000256" key="1">
    <source>
        <dbReference type="ARBA" id="ARBA00000085"/>
    </source>
</evidence>
<dbReference type="InterPro" id="IPR013656">
    <property type="entry name" value="PAS_4"/>
</dbReference>
<dbReference type="Pfam" id="PF02518">
    <property type="entry name" value="HATPase_c"/>
    <property type="match status" value="1"/>
</dbReference>
<evidence type="ECO:0000256" key="7">
    <source>
        <dbReference type="ARBA" id="ARBA00022840"/>
    </source>
</evidence>
<sequence>MTEGRETAPRVFDLGHRPGNFAKHAASLVGQGSKTSSLPRLGDAEATVRLSTDGALGAYSEIVAALAMPAAVLTPAGLILAANPGLAEGLAAADLSGEPFLAYIARASERSAFGRAFTGLRGRSAGHHFSLELTLVPGRGRAWPCAVRASKLASDNVLLTFTAPERSQTPDVGRALARCLEALDQGLLLLDGAGMIVHANPAARALFAGDVRGRVRPGAEDMSEQTLLRDQEGEAGAPDRRPSDAGERAGADRSDDGASRSGASPAGADAPGAGEARARASVRGDGPGAATRARAGAEDMSARTWPGGQEGSGRSEPRPAAGAERAAPPVRSRQGAEDMSGRPWPSGQDSEARSGPHLGGRSLLELAEPAAGRALSEALTQARVGNWHGEIELRRLDGAPLPVELSLAGGREEGAPTVALLRDLRERRQQDFEDRLLAQVDRLLVSTARPHDNVAAACGAIMDSLGFTRGVVLARVGEGWQRWTLRTGCAPRVSTLPAEGDPPATWGSGPAVVEIDASEPTHRRWFGDLEGRRHALRLALGANPRVAGFFVLAGAGPRDAPPLRLLALLAPQLALGLEGGRLMLETEALAAYQALLLDQTSVLINSIDAAGRVVTWNRASQQLLGISAEAARGRKFGVEVARLAEPARWDSLWASLRKDGAIATEVAVLAEGGKEIPLHLEGRLLRGADDPGAGAVLVALDLRRRRALEDQVLRTQKLAAVGLLAAGIAHEINNPLSGVVGYSRLLLEKPLDPNVREKVEKIAASGERCRKIVEGVLLFSRQREGGKRRLVDLSGLIDRVIGIGEYQWRMHNVRILRSGLQAAMVVGDADQLEQVLLNLLSNAVDAMPRGGRIRIRLDREDGRVVVEIADEGCGIAPEILDRIFDPFFSTKDIGKGTGLGLAISYGIIKDHGGDILVRSQPGLGTTFTIHLPDAPEGGPTSV</sequence>
<evidence type="ECO:0000313" key="13">
    <source>
        <dbReference type="Proteomes" id="UP000199400"/>
    </source>
</evidence>
<keyword evidence="8" id="KW-0902">Two-component regulatory system</keyword>
<evidence type="ECO:0000313" key="12">
    <source>
        <dbReference type="EMBL" id="SFD48235.1"/>
    </source>
</evidence>
<dbReference type="InterPro" id="IPR003594">
    <property type="entry name" value="HATPase_dom"/>
</dbReference>
<dbReference type="InterPro" id="IPR000014">
    <property type="entry name" value="PAS"/>
</dbReference>
<dbReference type="Gene3D" id="3.30.565.10">
    <property type="entry name" value="Histidine kinase-like ATPase, C-terminal domain"/>
    <property type="match status" value="1"/>
</dbReference>
<gene>
    <name evidence="12" type="ORF">SAMN02745121_00176</name>
</gene>
<dbReference type="Gene3D" id="1.10.287.130">
    <property type="match status" value="1"/>
</dbReference>
<dbReference type="Gene3D" id="3.30.450.20">
    <property type="entry name" value="PAS domain"/>
    <property type="match status" value="1"/>
</dbReference>
<dbReference type="GO" id="GO:0005524">
    <property type="term" value="F:ATP binding"/>
    <property type="evidence" value="ECO:0007669"/>
    <property type="project" value="UniProtKB-KW"/>
</dbReference>
<feature type="domain" description="Histidine kinase" evidence="10">
    <location>
        <begin position="727"/>
        <end position="935"/>
    </location>
</feature>